<evidence type="ECO:0000313" key="3">
    <source>
        <dbReference type="Proteomes" id="UP001501207"/>
    </source>
</evidence>
<keyword evidence="3" id="KW-1185">Reference proteome</keyword>
<protein>
    <recommendedName>
        <fullName evidence="4">MerR family transcriptional regulator</fullName>
    </recommendedName>
</protein>
<comment type="caution">
    <text evidence="2">The sequence shown here is derived from an EMBL/GenBank/DDBJ whole genome shotgun (WGS) entry which is preliminary data.</text>
</comment>
<keyword evidence="1" id="KW-0175">Coiled coil</keyword>
<feature type="coiled-coil region" evidence="1">
    <location>
        <begin position="71"/>
        <end position="98"/>
    </location>
</feature>
<name>A0ABP8FJF0_9BACT</name>
<evidence type="ECO:0000256" key="1">
    <source>
        <dbReference type="SAM" id="Coils"/>
    </source>
</evidence>
<sequence>MQKDELIPLEVFCTRCSVEATFVRALEDSGLIEVVTVAESAFIRQTALPELEKLSRLHYDLDINLEGVEAISHLLQRVRYLQEEITALRNKLRMYEGED</sequence>
<accession>A0ABP8FJF0</accession>
<proteinExistence type="predicted"/>
<organism evidence="2 3">
    <name type="scientific">Compostibacter hankyongensis</name>
    <dbReference type="NCBI Taxonomy" id="1007089"/>
    <lineage>
        <taxon>Bacteria</taxon>
        <taxon>Pseudomonadati</taxon>
        <taxon>Bacteroidota</taxon>
        <taxon>Chitinophagia</taxon>
        <taxon>Chitinophagales</taxon>
        <taxon>Chitinophagaceae</taxon>
        <taxon>Compostibacter</taxon>
    </lineage>
</organism>
<reference evidence="3" key="1">
    <citation type="journal article" date="2019" name="Int. J. Syst. Evol. Microbiol.">
        <title>The Global Catalogue of Microorganisms (GCM) 10K type strain sequencing project: providing services to taxonomists for standard genome sequencing and annotation.</title>
        <authorList>
            <consortium name="The Broad Institute Genomics Platform"/>
            <consortium name="The Broad Institute Genome Sequencing Center for Infectious Disease"/>
            <person name="Wu L."/>
            <person name="Ma J."/>
        </authorList>
    </citation>
    <scope>NUCLEOTIDE SEQUENCE [LARGE SCALE GENOMIC DNA]</scope>
    <source>
        <strain evidence="3">JCM 17664</strain>
    </source>
</reference>
<dbReference type="RefSeq" id="WP_344976252.1">
    <property type="nucleotide sequence ID" value="NZ_BAABFN010000001.1"/>
</dbReference>
<evidence type="ECO:0008006" key="4">
    <source>
        <dbReference type="Google" id="ProtNLM"/>
    </source>
</evidence>
<dbReference type="EMBL" id="BAABFN010000001">
    <property type="protein sequence ID" value="GAA4304889.1"/>
    <property type="molecule type" value="Genomic_DNA"/>
</dbReference>
<dbReference type="Proteomes" id="UP001501207">
    <property type="component" value="Unassembled WGS sequence"/>
</dbReference>
<dbReference type="Gene3D" id="1.10.1660.10">
    <property type="match status" value="1"/>
</dbReference>
<dbReference type="Pfam" id="PF13591">
    <property type="entry name" value="MerR_2"/>
    <property type="match status" value="1"/>
</dbReference>
<evidence type="ECO:0000313" key="2">
    <source>
        <dbReference type="EMBL" id="GAA4304889.1"/>
    </source>
</evidence>
<gene>
    <name evidence="2" type="ORF">GCM10023143_09670</name>
</gene>